<dbReference type="GO" id="GO:0005524">
    <property type="term" value="F:ATP binding"/>
    <property type="evidence" value="ECO:0007669"/>
    <property type="project" value="UniProtKB-UniRule"/>
</dbReference>
<feature type="binding site" evidence="2">
    <location>
        <position position="122"/>
    </location>
    <ligand>
        <name>Mg(2+)</name>
        <dbReference type="ChEBI" id="CHEBI:18420"/>
        <label>1</label>
    </ligand>
</feature>
<feature type="binding site" evidence="2">
    <location>
        <position position="43"/>
    </location>
    <ligand>
        <name>Mg(2+)</name>
        <dbReference type="ChEBI" id="CHEBI:18420"/>
        <label>2</label>
    </ligand>
</feature>
<dbReference type="GO" id="GO:0000287">
    <property type="term" value="F:magnesium ion binding"/>
    <property type="evidence" value="ECO:0007669"/>
    <property type="project" value="UniProtKB-UniRule"/>
</dbReference>
<comment type="pathway">
    <text evidence="2">Cofactor biosynthesis; thiamine diphosphate biosynthesis; thiamine diphosphate from thiamine phosphate: step 1/1.</text>
</comment>
<dbReference type="InterPro" id="IPR016188">
    <property type="entry name" value="PurM-like_N"/>
</dbReference>
<accession>A0A1H7RBG4</accession>
<feature type="binding site" evidence="2">
    <location>
        <position position="71"/>
    </location>
    <ligand>
        <name>Mg(2+)</name>
        <dbReference type="ChEBI" id="CHEBI:18420"/>
        <label>4</label>
    </ligand>
</feature>
<feature type="binding site" evidence="2">
    <location>
        <position position="318"/>
    </location>
    <ligand>
        <name>substrate</name>
    </ligand>
</feature>
<dbReference type="SUPFAM" id="SSF56042">
    <property type="entry name" value="PurM C-terminal domain-like"/>
    <property type="match status" value="1"/>
</dbReference>
<dbReference type="NCBIfam" id="TIGR01379">
    <property type="entry name" value="thiL"/>
    <property type="match status" value="1"/>
</dbReference>
<feature type="binding site" evidence="2">
    <location>
        <position position="41"/>
    </location>
    <ligand>
        <name>Mg(2+)</name>
        <dbReference type="ChEBI" id="CHEBI:18420"/>
        <label>4</label>
    </ligand>
</feature>
<feature type="binding site" evidence="2">
    <location>
        <position position="211"/>
    </location>
    <ligand>
        <name>Mg(2+)</name>
        <dbReference type="ChEBI" id="CHEBI:18420"/>
        <label>3</label>
    </ligand>
</feature>
<sequence>MLSEFDIIRRYFTRPAPSAILGIGDDAALIQSAPGMELAVSTDMLVCGRHFFPDAEPRKLGYKSLAVNLSDMAAMGARPRWATLSLALPEPLVRTDEKWLEIFAQGFFSLAQTYEVELIGGDTTQGPLNICVTIIGEVEAGKALRRSGARPGDDIWISGHLGDAALALAHVLGRINLQPEDIEACLPALDTPAPRVALGRRLIGIAHSAIDISDGLLADLDHILKCSRVGAIIRMDEINCSASMKRYLSHPLAINCLLAGGDDYELCFTAPQSTRQRIGILSREQNIPLTRVGIIGEKEGLVVLDADGNPMQLEARGYDHFRAE</sequence>
<comment type="function">
    <text evidence="2">Catalyzes the ATP-dependent phosphorylation of thiamine-monophosphate (TMP) to form thiamine-pyrophosphate (TPP), the active form of vitamin B1.</text>
</comment>
<feature type="binding site" evidence="2">
    <location>
        <begin position="121"/>
        <end position="122"/>
    </location>
    <ligand>
        <name>ATP</name>
        <dbReference type="ChEBI" id="CHEBI:30616"/>
    </ligand>
</feature>
<comment type="catalytic activity">
    <reaction evidence="2">
        <text>thiamine phosphate + ATP = thiamine diphosphate + ADP</text>
        <dbReference type="Rhea" id="RHEA:15913"/>
        <dbReference type="ChEBI" id="CHEBI:30616"/>
        <dbReference type="ChEBI" id="CHEBI:37575"/>
        <dbReference type="ChEBI" id="CHEBI:58937"/>
        <dbReference type="ChEBI" id="CHEBI:456216"/>
        <dbReference type="EC" id="2.7.4.16"/>
    </reaction>
</comment>
<comment type="miscellaneous">
    <text evidence="2">Reaction mechanism of ThiL seems to utilize a direct, inline transfer of the gamma-phosphate of ATP to TMP rather than a phosphorylated enzyme intermediate.</text>
</comment>
<feature type="binding site" evidence="2">
    <location>
        <position position="42"/>
    </location>
    <ligand>
        <name>Mg(2+)</name>
        <dbReference type="ChEBI" id="CHEBI:18420"/>
        <label>1</label>
    </ligand>
</feature>
<keyword evidence="2" id="KW-0067">ATP-binding</keyword>
<dbReference type="Pfam" id="PF00586">
    <property type="entry name" value="AIRS"/>
    <property type="match status" value="1"/>
</dbReference>
<evidence type="ECO:0000313" key="4">
    <source>
        <dbReference type="EMBL" id="SEL57561.1"/>
    </source>
</evidence>
<feature type="binding site" evidence="2">
    <location>
        <position position="146"/>
    </location>
    <ligand>
        <name>ATP</name>
        <dbReference type="ChEBI" id="CHEBI:30616"/>
    </ligand>
</feature>
<keyword evidence="2 4" id="KW-0418">Kinase</keyword>
<dbReference type="EC" id="2.7.4.16" evidence="2"/>
<keyword evidence="2" id="KW-0460">Magnesium</keyword>
<evidence type="ECO:0000313" key="5">
    <source>
        <dbReference type="Proteomes" id="UP000198620"/>
    </source>
</evidence>
<feature type="binding site" evidence="2">
    <location>
        <position position="50"/>
    </location>
    <ligand>
        <name>substrate</name>
    </ligand>
</feature>
<feature type="binding site" evidence="2">
    <location>
        <position position="26"/>
    </location>
    <ligand>
        <name>Mg(2+)</name>
        <dbReference type="ChEBI" id="CHEBI:18420"/>
        <label>3</label>
    </ligand>
</feature>
<comment type="caution">
    <text evidence="2">Lacks conserved residue(s) required for the propagation of feature annotation.</text>
</comment>
<dbReference type="RefSeq" id="WP_090829500.1">
    <property type="nucleotide sequence ID" value="NZ_FOBH01000016.1"/>
</dbReference>
<dbReference type="InterPro" id="IPR006283">
    <property type="entry name" value="ThiL-like"/>
</dbReference>
<dbReference type="SUPFAM" id="SSF55326">
    <property type="entry name" value="PurM N-terminal domain-like"/>
    <property type="match status" value="1"/>
</dbReference>
<organism evidence="4 5">
    <name type="scientific">Nitrosovibrio tenuis</name>
    <dbReference type="NCBI Taxonomy" id="1233"/>
    <lineage>
        <taxon>Bacteria</taxon>
        <taxon>Pseudomonadati</taxon>
        <taxon>Pseudomonadota</taxon>
        <taxon>Betaproteobacteria</taxon>
        <taxon>Nitrosomonadales</taxon>
        <taxon>Nitrosomonadaceae</taxon>
        <taxon>Nitrosovibrio</taxon>
    </lineage>
</organism>
<evidence type="ECO:0000259" key="3">
    <source>
        <dbReference type="Pfam" id="PF00586"/>
    </source>
</evidence>
<dbReference type="GO" id="GO:0009229">
    <property type="term" value="P:thiamine diphosphate biosynthetic process"/>
    <property type="evidence" value="ECO:0007669"/>
    <property type="project" value="UniProtKB-UniRule"/>
</dbReference>
<feature type="binding site" evidence="2">
    <location>
        <position position="26"/>
    </location>
    <ligand>
        <name>Mg(2+)</name>
        <dbReference type="ChEBI" id="CHEBI:18420"/>
        <label>4</label>
    </ligand>
</feature>
<keyword evidence="2" id="KW-0547">Nucleotide-binding</keyword>
<dbReference type="STRING" id="1233.SAMN05216387_11621"/>
<dbReference type="CDD" id="cd02194">
    <property type="entry name" value="ThiL"/>
    <property type="match status" value="1"/>
</dbReference>
<dbReference type="OrthoDB" id="9802811at2"/>
<protein>
    <recommendedName>
        <fullName evidence="2">Thiamine-monophosphate kinase</fullName>
        <shortName evidence="2">TMP kinase</shortName>
        <shortName evidence="2">Thiamine-phosphate kinase</shortName>
        <ecNumber evidence="2">2.7.4.16</ecNumber>
    </recommendedName>
</protein>
<feature type="binding site" evidence="2">
    <location>
        <position position="213"/>
    </location>
    <ligand>
        <name>ATP</name>
        <dbReference type="ChEBI" id="CHEBI:30616"/>
    </ligand>
</feature>
<feature type="binding site" evidence="2">
    <location>
        <position position="43"/>
    </location>
    <ligand>
        <name>Mg(2+)</name>
        <dbReference type="ChEBI" id="CHEBI:18420"/>
        <label>1</label>
    </ligand>
</feature>
<dbReference type="Gene3D" id="3.90.650.10">
    <property type="entry name" value="PurM-like C-terminal domain"/>
    <property type="match status" value="1"/>
</dbReference>
<feature type="binding site" evidence="2">
    <location>
        <position position="71"/>
    </location>
    <ligand>
        <name>Mg(2+)</name>
        <dbReference type="ChEBI" id="CHEBI:18420"/>
        <label>2</label>
    </ligand>
</feature>
<feature type="binding site" evidence="2">
    <location>
        <position position="214"/>
    </location>
    <ligand>
        <name>Mg(2+)</name>
        <dbReference type="ChEBI" id="CHEBI:18420"/>
        <label>5</label>
    </ligand>
</feature>
<gene>
    <name evidence="2" type="primary">thiL</name>
    <name evidence="4" type="ORF">SAMN05216387_11621</name>
</gene>
<dbReference type="UniPathway" id="UPA00060">
    <property type="reaction ID" value="UER00142"/>
</dbReference>
<keyword evidence="2" id="KW-0808">Transferase</keyword>
<dbReference type="HAMAP" id="MF_02128">
    <property type="entry name" value="TMP_kinase"/>
    <property type="match status" value="1"/>
</dbReference>
<dbReference type="EMBL" id="FOBH01000016">
    <property type="protein sequence ID" value="SEL57561.1"/>
    <property type="molecule type" value="Genomic_DNA"/>
</dbReference>
<evidence type="ECO:0000256" key="2">
    <source>
        <dbReference type="HAMAP-Rule" id="MF_02128"/>
    </source>
</evidence>
<dbReference type="InterPro" id="IPR036676">
    <property type="entry name" value="PurM-like_C_sf"/>
</dbReference>
<comment type="similarity">
    <text evidence="2">Belongs to the thiamine-monophosphate kinase family.</text>
</comment>
<keyword evidence="5" id="KW-1185">Reference proteome</keyword>
<feature type="domain" description="PurM-like N-terminal" evidence="3">
    <location>
        <begin position="24"/>
        <end position="138"/>
    </location>
</feature>
<dbReference type="AlphaFoldDB" id="A0A1H7RBG4"/>
<name>A0A1H7RBG4_9PROT</name>
<dbReference type="PANTHER" id="PTHR30270">
    <property type="entry name" value="THIAMINE-MONOPHOSPHATE KINASE"/>
    <property type="match status" value="1"/>
</dbReference>
<feature type="binding site" evidence="2">
    <location>
        <position position="262"/>
    </location>
    <ligand>
        <name>substrate</name>
    </ligand>
</feature>
<proteinExistence type="inferred from homology"/>
<keyword evidence="2" id="KW-0479">Metal-binding</keyword>
<dbReference type="PIRSF" id="PIRSF005303">
    <property type="entry name" value="Thiam_monoph_kin"/>
    <property type="match status" value="1"/>
</dbReference>
<dbReference type="GO" id="GO:0009228">
    <property type="term" value="P:thiamine biosynthetic process"/>
    <property type="evidence" value="ECO:0007669"/>
    <property type="project" value="UniProtKB-KW"/>
</dbReference>
<reference evidence="4 5" key="1">
    <citation type="submission" date="2016-10" db="EMBL/GenBank/DDBJ databases">
        <authorList>
            <person name="de Groot N.N."/>
        </authorList>
    </citation>
    <scope>NUCLEOTIDE SEQUENCE [LARGE SCALE GENOMIC DNA]</scope>
    <source>
        <strain evidence="4 5">Nv1</strain>
    </source>
</reference>
<keyword evidence="1 2" id="KW-0784">Thiamine biosynthesis</keyword>
<dbReference type="PANTHER" id="PTHR30270:SF0">
    <property type="entry name" value="THIAMINE-MONOPHOSPHATE KINASE"/>
    <property type="match status" value="1"/>
</dbReference>
<feature type="binding site" evidence="2">
    <location>
        <position position="71"/>
    </location>
    <ligand>
        <name>Mg(2+)</name>
        <dbReference type="ChEBI" id="CHEBI:18420"/>
        <label>3</label>
    </ligand>
</feature>
<evidence type="ECO:0000256" key="1">
    <source>
        <dbReference type="ARBA" id="ARBA00022977"/>
    </source>
</evidence>
<dbReference type="Proteomes" id="UP000198620">
    <property type="component" value="Unassembled WGS sequence"/>
</dbReference>
<dbReference type="GO" id="GO:0009030">
    <property type="term" value="F:thiamine-phosphate kinase activity"/>
    <property type="evidence" value="ECO:0007669"/>
    <property type="project" value="UniProtKB-UniRule"/>
</dbReference>
<dbReference type="Gene3D" id="3.30.1330.10">
    <property type="entry name" value="PurM-like, N-terminal domain"/>
    <property type="match status" value="1"/>
</dbReference>
<dbReference type="InterPro" id="IPR036921">
    <property type="entry name" value="PurM-like_N_sf"/>
</dbReference>